<dbReference type="Gene3D" id="2.40.50.140">
    <property type="entry name" value="Nucleic acid-binding proteins"/>
    <property type="match status" value="1"/>
</dbReference>
<accession>A0A9N7NNL6</accession>
<dbReference type="PANTHER" id="PTHR47559:SF1">
    <property type="entry name" value="OS03G0844900 PROTEIN"/>
    <property type="match status" value="1"/>
</dbReference>
<dbReference type="PROSITE" id="PS50126">
    <property type="entry name" value="S1"/>
    <property type="match status" value="1"/>
</dbReference>
<dbReference type="Pfam" id="PF00575">
    <property type="entry name" value="S1"/>
    <property type="match status" value="1"/>
</dbReference>
<comment type="caution">
    <text evidence="2">The sequence shown here is derived from an EMBL/GenBank/DDBJ whole genome shotgun (WGS) entry which is preliminary data.</text>
</comment>
<evidence type="ECO:0000313" key="3">
    <source>
        <dbReference type="Proteomes" id="UP001153555"/>
    </source>
</evidence>
<dbReference type="OrthoDB" id="412781at2759"/>
<dbReference type="SMART" id="SM00316">
    <property type="entry name" value="S1"/>
    <property type="match status" value="1"/>
</dbReference>
<dbReference type="InterPro" id="IPR052757">
    <property type="entry name" value="Ribosomal_protein_S1"/>
</dbReference>
<dbReference type="InterPro" id="IPR003029">
    <property type="entry name" value="S1_domain"/>
</dbReference>
<gene>
    <name evidence="2" type="ORF">SHERM_05961</name>
</gene>
<reference evidence="2" key="1">
    <citation type="submission" date="2019-12" db="EMBL/GenBank/DDBJ databases">
        <authorList>
            <person name="Scholes J."/>
        </authorList>
    </citation>
    <scope>NUCLEOTIDE SEQUENCE</scope>
</reference>
<evidence type="ECO:0000259" key="1">
    <source>
        <dbReference type="PROSITE" id="PS50126"/>
    </source>
</evidence>
<proteinExistence type="predicted"/>
<evidence type="ECO:0000313" key="2">
    <source>
        <dbReference type="EMBL" id="CAA0839393.1"/>
    </source>
</evidence>
<dbReference type="AlphaFoldDB" id="A0A9N7NNL6"/>
<keyword evidence="3" id="KW-1185">Reference proteome</keyword>
<dbReference type="SUPFAM" id="SSF50249">
    <property type="entry name" value="Nucleic acid-binding proteins"/>
    <property type="match status" value="1"/>
</dbReference>
<protein>
    <submittedName>
        <fullName evidence="2">Nucleic acid-binding proteins superfamily</fullName>
    </submittedName>
</protein>
<dbReference type="EMBL" id="CACSLK010031421">
    <property type="protein sequence ID" value="CAA0839393.1"/>
    <property type="molecule type" value="Genomic_DNA"/>
</dbReference>
<name>A0A9N7NNL6_STRHE</name>
<dbReference type="InterPro" id="IPR012340">
    <property type="entry name" value="NA-bd_OB-fold"/>
</dbReference>
<sequence>MRPKLEEAGLKKCVQVIEADEVNKTLAFSEKAASWSKFSPQLKLGDIYYGRVGSVREFSAHVHLRFPDGLYHLTGRVPVSEVSWDLIHDARDVLTEGDEVRVKIVHIDRKSARIKLSIKQLVEDPLLETLDKVIPQDVSADPDALDESDHFTIEPLPGLDTILEELLKEDGYGCNEKNINSLIQIPVFSSFPYMG</sequence>
<organism evidence="2 3">
    <name type="scientific">Striga hermonthica</name>
    <name type="common">Purple witchweed</name>
    <name type="synonym">Buchnera hermonthica</name>
    <dbReference type="NCBI Taxonomy" id="68872"/>
    <lineage>
        <taxon>Eukaryota</taxon>
        <taxon>Viridiplantae</taxon>
        <taxon>Streptophyta</taxon>
        <taxon>Embryophyta</taxon>
        <taxon>Tracheophyta</taxon>
        <taxon>Spermatophyta</taxon>
        <taxon>Magnoliopsida</taxon>
        <taxon>eudicotyledons</taxon>
        <taxon>Gunneridae</taxon>
        <taxon>Pentapetalae</taxon>
        <taxon>asterids</taxon>
        <taxon>lamiids</taxon>
        <taxon>Lamiales</taxon>
        <taxon>Orobanchaceae</taxon>
        <taxon>Buchnereae</taxon>
        <taxon>Striga</taxon>
    </lineage>
</organism>
<feature type="domain" description="S1 motif" evidence="1">
    <location>
        <begin position="45"/>
        <end position="119"/>
    </location>
</feature>
<dbReference type="PANTHER" id="PTHR47559">
    <property type="entry name" value="OS03G0844900 PROTEIN"/>
    <property type="match status" value="1"/>
</dbReference>
<dbReference type="Proteomes" id="UP001153555">
    <property type="component" value="Unassembled WGS sequence"/>
</dbReference>
<dbReference type="GO" id="GO:0003676">
    <property type="term" value="F:nucleic acid binding"/>
    <property type="evidence" value="ECO:0007669"/>
    <property type="project" value="InterPro"/>
</dbReference>